<dbReference type="InterPro" id="IPR036388">
    <property type="entry name" value="WH-like_DNA-bd_sf"/>
</dbReference>
<organism evidence="4 5">
    <name type="scientific">Streptomyces nymphaeiformis</name>
    <dbReference type="NCBI Taxonomy" id="2663842"/>
    <lineage>
        <taxon>Bacteria</taxon>
        <taxon>Bacillati</taxon>
        <taxon>Actinomycetota</taxon>
        <taxon>Actinomycetes</taxon>
        <taxon>Kitasatosporales</taxon>
        <taxon>Streptomycetaceae</taxon>
        <taxon>Streptomyces</taxon>
    </lineage>
</organism>
<dbReference type="InterPro" id="IPR043129">
    <property type="entry name" value="ATPase_NBD"/>
</dbReference>
<feature type="domain" description="HTH marR-type" evidence="3">
    <location>
        <begin position="28"/>
        <end position="76"/>
    </location>
</feature>
<dbReference type="CDD" id="cd24076">
    <property type="entry name" value="ASKHA_ATPase_ROK_BsXylR-like"/>
    <property type="match status" value="1"/>
</dbReference>
<comment type="caution">
    <text evidence="4">The sequence shown here is derived from an EMBL/GenBank/DDBJ whole genome shotgun (WGS) entry which is preliminary data.</text>
</comment>
<proteinExistence type="inferred from homology"/>
<protein>
    <submittedName>
        <fullName evidence="4">Putative NBD/HSP70 family sugar kinase</fullName>
    </submittedName>
</protein>
<evidence type="ECO:0000313" key="5">
    <source>
        <dbReference type="Proteomes" id="UP000582643"/>
    </source>
</evidence>
<evidence type="ECO:0000256" key="2">
    <source>
        <dbReference type="SAM" id="MobiDB-lite"/>
    </source>
</evidence>
<dbReference type="GO" id="GO:0016301">
    <property type="term" value="F:kinase activity"/>
    <property type="evidence" value="ECO:0007669"/>
    <property type="project" value="UniProtKB-KW"/>
</dbReference>
<dbReference type="PANTHER" id="PTHR18964">
    <property type="entry name" value="ROK (REPRESSOR, ORF, KINASE) FAMILY"/>
    <property type="match status" value="1"/>
</dbReference>
<comment type="similarity">
    <text evidence="1">Belongs to the ROK (NagC/XylR) family.</text>
</comment>
<sequence>MPTSADKPATVQATPMDQVAVRRANLALVLAEVRTAGPASRADVARRTGLTRPTVSSLVGELLDRGLVREADLRQDGSVGRPARRLELDGRTVAALGLEINSRYLAACSVDLAGRTIQERRLVHDATEEGADATVRALAVLTRELLDHATRSGARVAGVGIAVPGPVAVATGRVYAAPNLGWKDVPVAERLREAAGLPGETSVVVDNEANLAALAEWETAHPGVTDLMYVTGEAGLGAGIVAGGQLLQGASGFSGELGHIQIDPDGDVCACGRTGCLETKVSLPAALRTAAPDLLLAEGSGPRAPWGPQEQAAELLRRAAAGDPRTLSGLDEIGRWLGTGLSVPVNLLNPRVVVLGGYFAAVAPYLLPAAMREMRARIVAGDEALCRVTGSLLGFGAAVRGAAGVIVKEVFADPGRADSGRADSGRTDSGRTDSGRTVR</sequence>
<dbReference type="InterPro" id="IPR000835">
    <property type="entry name" value="HTH_MarR-typ"/>
</dbReference>
<gene>
    <name evidence="4" type="ORF">GGE06_007811</name>
</gene>
<dbReference type="InterPro" id="IPR000600">
    <property type="entry name" value="ROK"/>
</dbReference>
<dbReference type="GO" id="GO:0003700">
    <property type="term" value="F:DNA-binding transcription factor activity"/>
    <property type="evidence" value="ECO:0007669"/>
    <property type="project" value="InterPro"/>
</dbReference>
<name>A0A7W7XFE9_9ACTN</name>
<feature type="region of interest" description="Disordered" evidence="2">
    <location>
        <begin position="416"/>
        <end position="439"/>
    </location>
</feature>
<dbReference type="SUPFAM" id="SSF46785">
    <property type="entry name" value="Winged helix' DNA-binding domain"/>
    <property type="match status" value="1"/>
</dbReference>
<keyword evidence="4" id="KW-0808">Transferase</keyword>
<keyword evidence="5" id="KW-1185">Reference proteome</keyword>
<dbReference type="Proteomes" id="UP000582643">
    <property type="component" value="Unassembled WGS sequence"/>
</dbReference>
<evidence type="ECO:0000313" key="4">
    <source>
        <dbReference type="EMBL" id="MBB4986839.1"/>
    </source>
</evidence>
<dbReference type="Gene3D" id="3.30.420.40">
    <property type="match status" value="2"/>
</dbReference>
<dbReference type="InterPro" id="IPR036390">
    <property type="entry name" value="WH_DNA-bd_sf"/>
</dbReference>
<accession>A0A7W7XFE9</accession>
<reference evidence="4 5" key="1">
    <citation type="submission" date="2020-08" db="EMBL/GenBank/DDBJ databases">
        <title>Genomic Encyclopedia of Type Strains, Phase III (KMG-III): the genomes of soil and plant-associated and newly described type strains.</title>
        <authorList>
            <person name="Whitman W."/>
        </authorList>
    </citation>
    <scope>NUCLEOTIDE SEQUENCE [LARGE SCALE GENOMIC DNA]</scope>
    <source>
        <strain evidence="4 5">SFB5A</strain>
    </source>
</reference>
<evidence type="ECO:0000256" key="1">
    <source>
        <dbReference type="ARBA" id="ARBA00006479"/>
    </source>
</evidence>
<dbReference type="Gene3D" id="1.10.10.10">
    <property type="entry name" value="Winged helix-like DNA-binding domain superfamily/Winged helix DNA-binding domain"/>
    <property type="match status" value="1"/>
</dbReference>
<dbReference type="AlphaFoldDB" id="A0A7W7XFE9"/>
<keyword evidence="4" id="KW-0418">Kinase</keyword>
<dbReference type="SUPFAM" id="SSF53067">
    <property type="entry name" value="Actin-like ATPase domain"/>
    <property type="match status" value="1"/>
</dbReference>
<dbReference type="EMBL" id="JACHJY010000015">
    <property type="protein sequence ID" value="MBB4986839.1"/>
    <property type="molecule type" value="Genomic_DNA"/>
</dbReference>
<dbReference type="Pfam" id="PF00480">
    <property type="entry name" value="ROK"/>
    <property type="match status" value="1"/>
</dbReference>
<dbReference type="Pfam" id="PF12802">
    <property type="entry name" value="MarR_2"/>
    <property type="match status" value="1"/>
</dbReference>
<dbReference type="RefSeq" id="WP_220378521.1">
    <property type="nucleotide sequence ID" value="NZ_JACHJY010000015.1"/>
</dbReference>
<evidence type="ECO:0000259" key="3">
    <source>
        <dbReference type="Pfam" id="PF12802"/>
    </source>
</evidence>
<dbReference type="PANTHER" id="PTHR18964:SF149">
    <property type="entry name" value="BIFUNCTIONAL UDP-N-ACETYLGLUCOSAMINE 2-EPIMERASE_N-ACETYLMANNOSAMINE KINASE"/>
    <property type="match status" value="1"/>
</dbReference>